<proteinExistence type="predicted"/>
<dbReference type="OrthoDB" id="24893at2759"/>
<dbReference type="Proteomes" id="UP000270094">
    <property type="component" value="Unassembled WGS sequence"/>
</dbReference>
<reference evidence="1 2" key="1">
    <citation type="submission" date="2018-11" db="EMBL/GenBank/DDBJ databases">
        <authorList>
            <consortium name="Pathogen Informatics"/>
        </authorList>
    </citation>
    <scope>NUCLEOTIDE SEQUENCE [LARGE SCALE GENOMIC DNA]</scope>
</reference>
<evidence type="ECO:0000313" key="1">
    <source>
        <dbReference type="EMBL" id="VDM69547.1"/>
    </source>
</evidence>
<evidence type="ECO:0000313" key="2">
    <source>
        <dbReference type="Proteomes" id="UP000270094"/>
    </source>
</evidence>
<accession>A0A3P7IZA2</accession>
<organism evidence="1 2">
    <name type="scientific">Strongylus vulgaris</name>
    <name type="common">Blood worm</name>
    <dbReference type="NCBI Taxonomy" id="40348"/>
    <lineage>
        <taxon>Eukaryota</taxon>
        <taxon>Metazoa</taxon>
        <taxon>Ecdysozoa</taxon>
        <taxon>Nematoda</taxon>
        <taxon>Chromadorea</taxon>
        <taxon>Rhabditida</taxon>
        <taxon>Rhabditina</taxon>
        <taxon>Rhabditomorpha</taxon>
        <taxon>Strongyloidea</taxon>
        <taxon>Strongylidae</taxon>
        <taxon>Strongylus</taxon>
    </lineage>
</organism>
<dbReference type="EMBL" id="UYYB01012606">
    <property type="protein sequence ID" value="VDM69547.1"/>
    <property type="molecule type" value="Genomic_DNA"/>
</dbReference>
<protein>
    <submittedName>
        <fullName evidence="1">Uncharacterized protein</fullName>
    </submittedName>
</protein>
<sequence>MTPLYCEPKLRDFGLADHGWRGFGGIVSNLKTGKIPQYNLAAFWERPIAPILTGYAEHALRRGIMKTAPRRPPGSVRADLDARMLTNINMLAASCGNSRDLYFWTVSGESGRHMINEYITEVEDGVLLSEGNLRNQFASDNPVMEGSVRSFEECKLLPGDIALCDTAGMVWSGVIGSPLSRAKSATNESRVITYSDHPRVVFVASTYHVKSLDLRLSSANTVDMFDVPELAKSVSFNVS</sequence>
<dbReference type="AlphaFoldDB" id="A0A3P7IZA2"/>
<gene>
    <name evidence="1" type="ORF">SVUK_LOCUS4545</name>
</gene>
<name>A0A3P7IZA2_STRVU</name>
<keyword evidence="2" id="KW-1185">Reference proteome</keyword>